<evidence type="ECO:0000313" key="2">
    <source>
        <dbReference type="Proteomes" id="UP000600918"/>
    </source>
</evidence>
<comment type="caution">
    <text evidence="1">The sequence shown here is derived from an EMBL/GenBank/DDBJ whole genome shotgun (WGS) entry which is preliminary data.</text>
</comment>
<accession>A0A834U8Y8</accession>
<organism evidence="1 2">
    <name type="scientific">Vespula pensylvanica</name>
    <name type="common">Western yellow jacket</name>
    <name type="synonym">Wasp</name>
    <dbReference type="NCBI Taxonomy" id="30213"/>
    <lineage>
        <taxon>Eukaryota</taxon>
        <taxon>Metazoa</taxon>
        <taxon>Ecdysozoa</taxon>
        <taxon>Arthropoda</taxon>
        <taxon>Hexapoda</taxon>
        <taxon>Insecta</taxon>
        <taxon>Pterygota</taxon>
        <taxon>Neoptera</taxon>
        <taxon>Endopterygota</taxon>
        <taxon>Hymenoptera</taxon>
        <taxon>Apocrita</taxon>
        <taxon>Aculeata</taxon>
        <taxon>Vespoidea</taxon>
        <taxon>Vespidae</taxon>
        <taxon>Vespinae</taxon>
        <taxon>Vespula</taxon>
    </lineage>
</organism>
<sequence>MGEISDRDENTMVCDCIQADNSRFCAVSNVTNGLVGDSKRSSTKPELQRYYHVNECLRRPIDIYNFIQLVCDSLTYINSENLRGPTTITTNSWIIRIMNGNLSKAISSERKVVET</sequence>
<evidence type="ECO:0000313" key="1">
    <source>
        <dbReference type="EMBL" id="KAF7422114.1"/>
    </source>
</evidence>
<keyword evidence="2" id="KW-1185">Reference proteome</keyword>
<gene>
    <name evidence="1" type="ORF">H0235_009950</name>
</gene>
<dbReference type="EMBL" id="JACSDY010000008">
    <property type="protein sequence ID" value="KAF7422114.1"/>
    <property type="molecule type" value="Genomic_DNA"/>
</dbReference>
<dbReference type="AlphaFoldDB" id="A0A834U8Y8"/>
<protein>
    <submittedName>
        <fullName evidence="1">Uncharacterized protein</fullName>
    </submittedName>
</protein>
<reference evidence="1" key="1">
    <citation type="journal article" date="2020" name="G3 (Bethesda)">
        <title>High-Quality Assemblies for Three Invasive Social Wasps from the &lt;i&gt;Vespula&lt;/i&gt; Genus.</title>
        <authorList>
            <person name="Harrop T.W.R."/>
            <person name="Guhlin J."/>
            <person name="McLaughlin G.M."/>
            <person name="Permina E."/>
            <person name="Stockwell P."/>
            <person name="Gilligan J."/>
            <person name="Le Lec M.F."/>
            <person name="Gruber M.A.M."/>
            <person name="Quinn O."/>
            <person name="Lovegrove M."/>
            <person name="Duncan E.J."/>
            <person name="Remnant E.J."/>
            <person name="Van Eeckhoven J."/>
            <person name="Graham B."/>
            <person name="Knapp R.A."/>
            <person name="Langford K.W."/>
            <person name="Kronenberg Z."/>
            <person name="Press M.O."/>
            <person name="Eacker S.M."/>
            <person name="Wilson-Rankin E.E."/>
            <person name="Purcell J."/>
            <person name="Lester P.J."/>
            <person name="Dearden P.K."/>
        </authorList>
    </citation>
    <scope>NUCLEOTIDE SEQUENCE</scope>
    <source>
        <strain evidence="1">Volc-1</strain>
    </source>
</reference>
<name>A0A834U8Y8_VESPE</name>
<dbReference type="Proteomes" id="UP000600918">
    <property type="component" value="Unassembled WGS sequence"/>
</dbReference>
<proteinExistence type="predicted"/>